<feature type="region of interest" description="Disordered" evidence="1">
    <location>
        <begin position="113"/>
        <end position="142"/>
    </location>
</feature>
<feature type="compositionally biased region" description="Polar residues" evidence="1">
    <location>
        <begin position="124"/>
        <end position="135"/>
    </location>
</feature>
<comment type="caution">
    <text evidence="2">The sequence shown here is derived from an EMBL/GenBank/DDBJ whole genome shotgun (WGS) entry which is preliminary data.</text>
</comment>
<organism evidence="2 3">
    <name type="scientific">Haematococcus lacustris</name>
    <name type="common">Green alga</name>
    <name type="synonym">Haematococcus pluvialis</name>
    <dbReference type="NCBI Taxonomy" id="44745"/>
    <lineage>
        <taxon>Eukaryota</taxon>
        <taxon>Viridiplantae</taxon>
        <taxon>Chlorophyta</taxon>
        <taxon>core chlorophytes</taxon>
        <taxon>Chlorophyceae</taxon>
        <taxon>CS clade</taxon>
        <taxon>Chlamydomonadales</taxon>
        <taxon>Haematococcaceae</taxon>
        <taxon>Haematococcus</taxon>
    </lineage>
</organism>
<evidence type="ECO:0000256" key="1">
    <source>
        <dbReference type="SAM" id="MobiDB-lite"/>
    </source>
</evidence>
<feature type="compositionally biased region" description="Polar residues" evidence="1">
    <location>
        <begin position="239"/>
        <end position="254"/>
    </location>
</feature>
<accession>A0A699ZBU5</accession>
<keyword evidence="3" id="KW-1185">Reference proteome</keyword>
<sequence>MAAMGGHPKGVFLLWDIQLDSRAGVLRQHRSWGQGYERCTLEQPSCAVQAVTEYLICHTLQALINSHLLIALPLLPLLLPQLRLLQGDSSAVLSTPAAPAAAPAVPAGLGPAVSPPAVRAPQLRPSSLWPQQQQHAGRPAGPPLQLLWVRQPAMGTAGHLARHCEQDSQADPASLAQYLLLPWTNTTQVEEVAARARDSVEAKLARIKQEQALAYRSLQDKDMEAQTPLPLAPGAAHSPLTQPLRSQESTSANS</sequence>
<name>A0A699ZBU5_HAELA</name>
<gene>
    <name evidence="2" type="ORF">HaLaN_08714</name>
</gene>
<feature type="region of interest" description="Disordered" evidence="1">
    <location>
        <begin position="218"/>
        <end position="254"/>
    </location>
</feature>
<dbReference type="Proteomes" id="UP000485058">
    <property type="component" value="Unassembled WGS sequence"/>
</dbReference>
<reference evidence="2 3" key="1">
    <citation type="submission" date="2020-02" db="EMBL/GenBank/DDBJ databases">
        <title>Draft genome sequence of Haematococcus lacustris strain NIES-144.</title>
        <authorList>
            <person name="Morimoto D."/>
            <person name="Nakagawa S."/>
            <person name="Yoshida T."/>
            <person name="Sawayama S."/>
        </authorList>
    </citation>
    <scope>NUCLEOTIDE SEQUENCE [LARGE SCALE GENOMIC DNA]</scope>
    <source>
        <strain evidence="2 3">NIES-144</strain>
    </source>
</reference>
<proteinExistence type="predicted"/>
<protein>
    <submittedName>
        <fullName evidence="2">Uncharacterized protein</fullName>
    </submittedName>
</protein>
<dbReference type="AlphaFoldDB" id="A0A699ZBU5"/>
<evidence type="ECO:0000313" key="2">
    <source>
        <dbReference type="EMBL" id="GFH12932.1"/>
    </source>
</evidence>
<evidence type="ECO:0000313" key="3">
    <source>
        <dbReference type="Proteomes" id="UP000485058"/>
    </source>
</evidence>
<dbReference type="EMBL" id="BLLF01000556">
    <property type="protein sequence ID" value="GFH12932.1"/>
    <property type="molecule type" value="Genomic_DNA"/>
</dbReference>